<sequence>MEGCRRLAGSGRFLIGDGDAGARGYSRRPLGGGRPFLIEDGDGCYRPMRSSYFLAGDCDMGARGCSRRPLGGRGGETFSCQRWRREVAGR</sequence>
<comment type="caution">
    <text evidence="1">The sequence shown here is derived from an EMBL/GenBank/DDBJ whole genome shotgun (WGS) entry which is preliminary data.</text>
</comment>
<evidence type="ECO:0000313" key="2">
    <source>
        <dbReference type="Proteomes" id="UP001187192"/>
    </source>
</evidence>
<protein>
    <submittedName>
        <fullName evidence="1">Uncharacterized protein</fullName>
    </submittedName>
</protein>
<reference evidence="1" key="1">
    <citation type="submission" date="2023-07" db="EMBL/GenBank/DDBJ databases">
        <title>draft genome sequence of fig (Ficus carica).</title>
        <authorList>
            <person name="Takahashi T."/>
            <person name="Nishimura K."/>
        </authorList>
    </citation>
    <scope>NUCLEOTIDE SEQUENCE</scope>
</reference>
<gene>
    <name evidence="1" type="ORF">TIFTF001_009664</name>
</gene>
<dbReference type="EMBL" id="BTGU01000011">
    <property type="protein sequence ID" value="GMN40447.1"/>
    <property type="molecule type" value="Genomic_DNA"/>
</dbReference>
<evidence type="ECO:0000313" key="1">
    <source>
        <dbReference type="EMBL" id="GMN40447.1"/>
    </source>
</evidence>
<organism evidence="1 2">
    <name type="scientific">Ficus carica</name>
    <name type="common">Common fig</name>
    <dbReference type="NCBI Taxonomy" id="3494"/>
    <lineage>
        <taxon>Eukaryota</taxon>
        <taxon>Viridiplantae</taxon>
        <taxon>Streptophyta</taxon>
        <taxon>Embryophyta</taxon>
        <taxon>Tracheophyta</taxon>
        <taxon>Spermatophyta</taxon>
        <taxon>Magnoliopsida</taxon>
        <taxon>eudicotyledons</taxon>
        <taxon>Gunneridae</taxon>
        <taxon>Pentapetalae</taxon>
        <taxon>rosids</taxon>
        <taxon>fabids</taxon>
        <taxon>Rosales</taxon>
        <taxon>Moraceae</taxon>
        <taxon>Ficeae</taxon>
        <taxon>Ficus</taxon>
    </lineage>
</organism>
<proteinExistence type="predicted"/>
<keyword evidence="2" id="KW-1185">Reference proteome</keyword>
<dbReference type="AlphaFoldDB" id="A0AA87ZVE2"/>
<name>A0AA87ZVE2_FICCA</name>
<accession>A0AA87ZVE2</accession>
<dbReference type="Proteomes" id="UP001187192">
    <property type="component" value="Unassembled WGS sequence"/>
</dbReference>